<comment type="caution">
    <text evidence="2">The sequence shown here is derived from an EMBL/GenBank/DDBJ whole genome shotgun (WGS) entry which is preliminary data.</text>
</comment>
<protein>
    <recommendedName>
        <fullName evidence="4">Secreted protein</fullName>
    </recommendedName>
</protein>
<feature type="signal peptide" evidence="1">
    <location>
        <begin position="1"/>
        <end position="15"/>
    </location>
</feature>
<evidence type="ECO:0000313" key="2">
    <source>
        <dbReference type="EMBL" id="MQM13470.1"/>
    </source>
</evidence>
<keyword evidence="1" id="KW-0732">Signal</keyword>
<proteinExistence type="predicted"/>
<keyword evidence="3" id="KW-1185">Reference proteome</keyword>
<dbReference type="EMBL" id="NMUH01005704">
    <property type="protein sequence ID" value="MQM13470.1"/>
    <property type="molecule type" value="Genomic_DNA"/>
</dbReference>
<dbReference type="Proteomes" id="UP000652761">
    <property type="component" value="Unassembled WGS sequence"/>
</dbReference>
<evidence type="ECO:0008006" key="4">
    <source>
        <dbReference type="Google" id="ProtNLM"/>
    </source>
</evidence>
<evidence type="ECO:0000256" key="1">
    <source>
        <dbReference type="SAM" id="SignalP"/>
    </source>
</evidence>
<name>A0A843X7D0_COLES</name>
<sequence length="115" mass="12860">MFTASVLVYGFLVLGEFPTEPVTSEAHPYSPQVKVKRKFCYRLPVQGRVIAVLGQRLQQCSFRSSVVSFLSCTSLPWGMPQAPVLSCTFVEIWLCKSCTIYMKCGFLSVFTDSCV</sequence>
<accession>A0A843X7D0</accession>
<organism evidence="2 3">
    <name type="scientific">Colocasia esculenta</name>
    <name type="common">Wild taro</name>
    <name type="synonym">Arum esculentum</name>
    <dbReference type="NCBI Taxonomy" id="4460"/>
    <lineage>
        <taxon>Eukaryota</taxon>
        <taxon>Viridiplantae</taxon>
        <taxon>Streptophyta</taxon>
        <taxon>Embryophyta</taxon>
        <taxon>Tracheophyta</taxon>
        <taxon>Spermatophyta</taxon>
        <taxon>Magnoliopsida</taxon>
        <taxon>Liliopsida</taxon>
        <taxon>Araceae</taxon>
        <taxon>Aroideae</taxon>
        <taxon>Colocasieae</taxon>
        <taxon>Colocasia</taxon>
    </lineage>
</organism>
<dbReference type="AlphaFoldDB" id="A0A843X7D0"/>
<reference evidence="2" key="1">
    <citation type="submission" date="2017-07" db="EMBL/GenBank/DDBJ databases">
        <title>Taro Niue Genome Assembly and Annotation.</title>
        <authorList>
            <person name="Atibalentja N."/>
            <person name="Keating K."/>
            <person name="Fields C.J."/>
        </authorList>
    </citation>
    <scope>NUCLEOTIDE SEQUENCE</scope>
    <source>
        <strain evidence="2">Niue_2</strain>
        <tissue evidence="2">Leaf</tissue>
    </source>
</reference>
<feature type="chain" id="PRO_5032334997" description="Secreted protein" evidence="1">
    <location>
        <begin position="16"/>
        <end position="115"/>
    </location>
</feature>
<gene>
    <name evidence="2" type="ORF">Taro_046397</name>
</gene>
<evidence type="ECO:0000313" key="3">
    <source>
        <dbReference type="Proteomes" id="UP000652761"/>
    </source>
</evidence>
<feature type="non-terminal residue" evidence="2">
    <location>
        <position position="1"/>
    </location>
</feature>